<dbReference type="GO" id="GO:0050660">
    <property type="term" value="F:flavin adenine dinucleotide binding"/>
    <property type="evidence" value="ECO:0007669"/>
    <property type="project" value="UniProtKB-UniRule"/>
</dbReference>
<comment type="caution">
    <text evidence="12">The sequence shown here is derived from an EMBL/GenBank/DDBJ whole genome shotgun (WGS) entry which is preliminary data.</text>
</comment>
<dbReference type="EMBL" id="LOJF01000009">
    <property type="protein sequence ID" value="KUH58414.1"/>
    <property type="molecule type" value="Genomic_DNA"/>
</dbReference>
<dbReference type="AlphaFoldDB" id="A0A100YVF0"/>
<dbReference type="OrthoDB" id="9803114at2"/>
<dbReference type="InterPro" id="IPR036188">
    <property type="entry name" value="FAD/NAD-bd_sf"/>
</dbReference>
<evidence type="ECO:0000313" key="12">
    <source>
        <dbReference type="EMBL" id="KUH58414.1"/>
    </source>
</evidence>
<evidence type="ECO:0000256" key="7">
    <source>
        <dbReference type="ARBA" id="ARBA00022827"/>
    </source>
</evidence>
<evidence type="ECO:0000256" key="3">
    <source>
        <dbReference type="ARBA" id="ARBA00022603"/>
    </source>
</evidence>
<feature type="binding site" evidence="10">
    <location>
        <begin position="9"/>
        <end position="14"/>
    </location>
    <ligand>
        <name>FAD</name>
        <dbReference type="ChEBI" id="CHEBI:57692"/>
    </ligand>
</feature>
<evidence type="ECO:0000256" key="8">
    <source>
        <dbReference type="ARBA" id="ARBA00022857"/>
    </source>
</evidence>
<sequence length="447" mass="48446">MEQTVDVVGAGLAGSECALQLADRGVRVRLHEQRPVHMSPAHHTDRFAELVCSNSLKSTKPETAAGVLKWELGAMGCRLLPLAQECSVPAGGALAVDRERFSDAVTNAVMSHPLIEVVREEVTRISEGPSVIAAGPLCSDALFEAISQAVGEGSMSFFDAAAPIVSAESIDRSIAFSQSRYEEGGAGDYLNCPMERDEYDAFVDALLSADRVISRDFEQKDLFCACQPIEEVARTGHDSIRFGALKPVGLTDPRTGRRPWAAVQLRAENAQRTAYNLVGFQTNLTWPEQRRVFRMIPGLAQAEFLRYGVMHRNSFVDSPHALDATFAIPGSHTRLAGQITGTEGYVEAIASGLLAALNTYAELSGLPYPALPQTGTLGSLVAYATNPATVGYQPMHVNFGLVPPLEDAPRRKDDRRRRMAERARTDMAAFVEERRDLFPGTGQGIAS</sequence>
<dbReference type="NCBIfam" id="TIGR00137">
    <property type="entry name" value="gid_trmFO"/>
    <property type="match status" value="1"/>
</dbReference>
<comment type="function">
    <text evidence="10">Catalyzes the folate-dependent formation of 5-methyl-uridine at position 54 (M-5-U54) in all tRNAs.</text>
</comment>
<dbReference type="Gene3D" id="3.50.50.60">
    <property type="entry name" value="FAD/NAD(P)-binding domain"/>
    <property type="match status" value="2"/>
</dbReference>
<evidence type="ECO:0000256" key="5">
    <source>
        <dbReference type="ARBA" id="ARBA00022679"/>
    </source>
</evidence>
<comment type="catalytic activity">
    <reaction evidence="10">
        <text>uridine(54) in tRNA + (6R)-5,10-methylene-5,6,7,8-tetrahydrofolate + NADPH + H(+) = 5-methyluridine(54) in tRNA + (6S)-5,6,7,8-tetrahydrofolate + NADP(+)</text>
        <dbReference type="Rhea" id="RHEA:62372"/>
        <dbReference type="Rhea" id="RHEA-COMP:10167"/>
        <dbReference type="Rhea" id="RHEA-COMP:10193"/>
        <dbReference type="ChEBI" id="CHEBI:15378"/>
        <dbReference type="ChEBI" id="CHEBI:15636"/>
        <dbReference type="ChEBI" id="CHEBI:57453"/>
        <dbReference type="ChEBI" id="CHEBI:57783"/>
        <dbReference type="ChEBI" id="CHEBI:58349"/>
        <dbReference type="ChEBI" id="CHEBI:65315"/>
        <dbReference type="ChEBI" id="CHEBI:74447"/>
        <dbReference type="EC" id="2.1.1.74"/>
    </reaction>
</comment>
<evidence type="ECO:0000256" key="9">
    <source>
        <dbReference type="ARBA" id="ARBA00023027"/>
    </source>
</evidence>
<keyword evidence="13" id="KW-1185">Reference proteome</keyword>
<dbReference type="GO" id="GO:0047151">
    <property type="term" value="F:tRNA (uracil(54)-C5)-methyltransferase activity, 5,10-methylenetetrahydrofolate-dependent"/>
    <property type="evidence" value="ECO:0007669"/>
    <property type="project" value="UniProtKB-UniRule"/>
</dbReference>
<evidence type="ECO:0000256" key="4">
    <source>
        <dbReference type="ARBA" id="ARBA00022630"/>
    </source>
</evidence>
<dbReference type="Proteomes" id="UP000054078">
    <property type="component" value="Unassembled WGS sequence"/>
</dbReference>
<comment type="subcellular location">
    <subcellularLocation>
        <location evidence="10">Cytoplasm</location>
    </subcellularLocation>
</comment>
<keyword evidence="5 10" id="KW-0808">Transferase</keyword>
<keyword evidence="4 10" id="KW-0285">Flavoprotein</keyword>
<dbReference type="GO" id="GO:0030488">
    <property type="term" value="P:tRNA methylation"/>
    <property type="evidence" value="ECO:0007669"/>
    <property type="project" value="TreeGrafter"/>
</dbReference>
<keyword evidence="2 10" id="KW-0963">Cytoplasm</keyword>
<evidence type="ECO:0000256" key="10">
    <source>
        <dbReference type="HAMAP-Rule" id="MF_01037"/>
    </source>
</evidence>
<feature type="domain" description="MnmG N-terminal" evidence="11">
    <location>
        <begin position="5"/>
        <end position="365"/>
    </location>
</feature>
<dbReference type="PANTHER" id="PTHR11806">
    <property type="entry name" value="GLUCOSE INHIBITED DIVISION PROTEIN A"/>
    <property type="match status" value="1"/>
</dbReference>
<comment type="cofactor">
    <cofactor evidence="1 10">
        <name>FAD</name>
        <dbReference type="ChEBI" id="CHEBI:57692"/>
    </cofactor>
</comment>
<dbReference type="InterPro" id="IPR040131">
    <property type="entry name" value="MnmG_N"/>
</dbReference>
<accession>A0A100YVF0</accession>
<evidence type="ECO:0000313" key="13">
    <source>
        <dbReference type="Proteomes" id="UP000054078"/>
    </source>
</evidence>
<keyword evidence="3 10" id="KW-0489">Methyltransferase</keyword>
<keyword evidence="9 10" id="KW-0520">NAD</keyword>
<keyword evidence="8 10" id="KW-0521">NADP</keyword>
<dbReference type="PANTHER" id="PTHR11806:SF2">
    <property type="entry name" value="METHYLENETETRAHYDROFOLATE--TRNA-(URACIL-5-)-METHYLTRANSFERASE TRMFO"/>
    <property type="match status" value="1"/>
</dbReference>
<protein>
    <recommendedName>
        <fullName evidence="10">Methylenetetrahydrofolate--tRNA-(uracil-5-)-methyltransferase TrmFO</fullName>
        <ecNumber evidence="10">2.1.1.74</ecNumber>
    </recommendedName>
    <alternativeName>
        <fullName evidence="10">Folate-dependent tRNA (uracil-5-)-methyltransferase</fullName>
    </alternativeName>
    <alternativeName>
        <fullName evidence="10">Folate-dependent tRNA(M-5-U54)-methyltransferase</fullName>
    </alternativeName>
</protein>
<gene>
    <name evidence="12" type="primary">gid</name>
    <name evidence="10" type="synonym">trmFO</name>
    <name evidence="12" type="ORF">AUL39_05280</name>
</gene>
<dbReference type="InterPro" id="IPR002218">
    <property type="entry name" value="MnmG-rel"/>
</dbReference>
<evidence type="ECO:0000259" key="11">
    <source>
        <dbReference type="Pfam" id="PF01134"/>
    </source>
</evidence>
<dbReference type="Pfam" id="PF01134">
    <property type="entry name" value="GIDA"/>
    <property type="match status" value="1"/>
</dbReference>
<dbReference type="EC" id="2.1.1.74" evidence="10"/>
<dbReference type="InterPro" id="IPR004417">
    <property type="entry name" value="TrmFO"/>
</dbReference>
<proteinExistence type="inferred from homology"/>
<dbReference type="RefSeq" id="WP_059054438.1">
    <property type="nucleotide sequence ID" value="NZ_LOJF01000009.1"/>
</dbReference>
<evidence type="ECO:0000256" key="2">
    <source>
        <dbReference type="ARBA" id="ARBA00022490"/>
    </source>
</evidence>
<reference evidence="12 13" key="1">
    <citation type="submission" date="2015-12" db="EMBL/GenBank/DDBJ databases">
        <title>Draft Genome Sequence of Olsenella scatoligenes SK9K4T; a Producer of 3-Methylindole- (skatole) and 4-Methylphenol- (p-cresol) Isolated from Pig Feces.</title>
        <authorList>
            <person name="Li X."/>
            <person name="Borg B."/>
            <person name="Canibe N."/>
        </authorList>
    </citation>
    <scope>NUCLEOTIDE SEQUENCE [LARGE SCALE GENOMIC DNA]</scope>
    <source>
        <strain evidence="12 13">SK9K4</strain>
    </source>
</reference>
<dbReference type="GO" id="GO:0002098">
    <property type="term" value="P:tRNA wobble uridine modification"/>
    <property type="evidence" value="ECO:0007669"/>
    <property type="project" value="TreeGrafter"/>
</dbReference>
<evidence type="ECO:0000256" key="6">
    <source>
        <dbReference type="ARBA" id="ARBA00022694"/>
    </source>
</evidence>
<comment type="catalytic activity">
    <reaction evidence="10">
        <text>uridine(54) in tRNA + (6R)-5,10-methylene-5,6,7,8-tetrahydrofolate + NADH + H(+) = 5-methyluridine(54) in tRNA + (6S)-5,6,7,8-tetrahydrofolate + NAD(+)</text>
        <dbReference type="Rhea" id="RHEA:16873"/>
        <dbReference type="Rhea" id="RHEA-COMP:10167"/>
        <dbReference type="Rhea" id="RHEA-COMP:10193"/>
        <dbReference type="ChEBI" id="CHEBI:15378"/>
        <dbReference type="ChEBI" id="CHEBI:15636"/>
        <dbReference type="ChEBI" id="CHEBI:57453"/>
        <dbReference type="ChEBI" id="CHEBI:57540"/>
        <dbReference type="ChEBI" id="CHEBI:57945"/>
        <dbReference type="ChEBI" id="CHEBI:65315"/>
        <dbReference type="ChEBI" id="CHEBI:74447"/>
        <dbReference type="EC" id="2.1.1.74"/>
    </reaction>
</comment>
<dbReference type="STRING" id="1299998.AUL39_05280"/>
<keyword evidence="7 10" id="KW-0274">FAD</keyword>
<comment type="similarity">
    <text evidence="10">Belongs to the MnmG family. TrmFO subfamily.</text>
</comment>
<dbReference type="SUPFAM" id="SSF51905">
    <property type="entry name" value="FAD/NAD(P)-binding domain"/>
    <property type="match status" value="1"/>
</dbReference>
<dbReference type="HAMAP" id="MF_01037">
    <property type="entry name" value="TrmFO"/>
    <property type="match status" value="1"/>
</dbReference>
<keyword evidence="6 10" id="KW-0819">tRNA processing</keyword>
<dbReference type="NCBIfam" id="NF003739">
    <property type="entry name" value="PRK05335.1"/>
    <property type="match status" value="1"/>
</dbReference>
<evidence type="ECO:0000256" key="1">
    <source>
        <dbReference type="ARBA" id="ARBA00001974"/>
    </source>
</evidence>
<name>A0A100YVF0_TRASO</name>
<dbReference type="GO" id="GO:0005829">
    <property type="term" value="C:cytosol"/>
    <property type="evidence" value="ECO:0007669"/>
    <property type="project" value="TreeGrafter"/>
</dbReference>
<organism evidence="12 13">
    <name type="scientific">Tractidigestivibacter scatoligenes</name>
    <name type="common">Olsenella scatoligenes</name>
    <dbReference type="NCBI Taxonomy" id="1299998"/>
    <lineage>
        <taxon>Bacteria</taxon>
        <taxon>Bacillati</taxon>
        <taxon>Actinomycetota</taxon>
        <taxon>Coriobacteriia</taxon>
        <taxon>Coriobacteriales</taxon>
        <taxon>Atopobiaceae</taxon>
        <taxon>Tractidigestivibacter</taxon>
    </lineage>
</organism>